<sequence length="219" mass="22810">MLPSLPPAAGISHTVYGVVLNHPGSLSAMGASLNEAPYQAPPKAPVLYIKPCNTWAQSGASVSLPTGAGSVEIGATLGLLIGSPASRLSEDKALQHVAAYQLVIDLSLPHSSYYRPAIREKCFDGSCVLGPEQATKPALETLGIQTLINGQAVDTWAVSELLRQPAQLLAQISAFMTLNPGDRLLVGVKWQAPQAKRGDVVVVQAQGLPTVQCTIGGQA</sequence>
<dbReference type="SUPFAM" id="SSF56529">
    <property type="entry name" value="FAH"/>
    <property type="match status" value="1"/>
</dbReference>
<feature type="domain" description="Fumarylacetoacetase-like C-terminal" evidence="2">
    <location>
        <begin position="14"/>
        <end position="215"/>
    </location>
</feature>
<evidence type="ECO:0000259" key="2">
    <source>
        <dbReference type="Pfam" id="PF01557"/>
    </source>
</evidence>
<keyword evidence="1" id="KW-0479">Metal-binding</keyword>
<dbReference type="EMBL" id="JACDXW010000004">
    <property type="protein sequence ID" value="MCB5363834.1"/>
    <property type="molecule type" value="Genomic_DNA"/>
</dbReference>
<comment type="caution">
    <text evidence="3">The sequence shown here is derived from an EMBL/GenBank/DDBJ whole genome shotgun (WGS) entry which is preliminary data.</text>
</comment>
<proteinExistence type="predicted"/>
<dbReference type="Gene3D" id="3.90.850.10">
    <property type="entry name" value="Fumarylacetoacetase-like, C-terminal domain"/>
    <property type="match status" value="1"/>
</dbReference>
<keyword evidence="3" id="KW-0378">Hydrolase</keyword>
<dbReference type="InterPro" id="IPR036663">
    <property type="entry name" value="Fumarylacetoacetase_C_sf"/>
</dbReference>
<name>A0ABS8CE27_9BURK</name>
<gene>
    <name evidence="3" type="ORF">H0484_08740</name>
</gene>
<dbReference type="PANTHER" id="PTHR11820:SF114">
    <property type="entry name" value="4-HYDROXYPHENYLACETATE CATABOLISM PROTEIN"/>
    <property type="match status" value="1"/>
</dbReference>
<dbReference type="Proteomes" id="UP000776983">
    <property type="component" value="Unassembled WGS sequence"/>
</dbReference>
<dbReference type="GO" id="GO:0016787">
    <property type="term" value="F:hydrolase activity"/>
    <property type="evidence" value="ECO:0007669"/>
    <property type="project" value="UniProtKB-KW"/>
</dbReference>
<evidence type="ECO:0000313" key="4">
    <source>
        <dbReference type="Proteomes" id="UP000776983"/>
    </source>
</evidence>
<evidence type="ECO:0000256" key="1">
    <source>
        <dbReference type="ARBA" id="ARBA00022723"/>
    </source>
</evidence>
<evidence type="ECO:0000313" key="3">
    <source>
        <dbReference type="EMBL" id="MCB5363834.1"/>
    </source>
</evidence>
<dbReference type="Pfam" id="PF01557">
    <property type="entry name" value="FAA_hydrolase"/>
    <property type="match status" value="1"/>
</dbReference>
<keyword evidence="4" id="KW-1185">Reference proteome</keyword>
<dbReference type="PANTHER" id="PTHR11820">
    <property type="entry name" value="ACYLPYRUVASE"/>
    <property type="match status" value="1"/>
</dbReference>
<accession>A0ABS8CE27</accession>
<dbReference type="RefSeq" id="WP_226954204.1">
    <property type="nucleotide sequence ID" value="NZ_JACDXW010000004.1"/>
</dbReference>
<protein>
    <submittedName>
        <fullName evidence="3">Fumarylacetoacetate hydrolase family protein</fullName>
    </submittedName>
</protein>
<dbReference type="InterPro" id="IPR011234">
    <property type="entry name" value="Fumarylacetoacetase-like_C"/>
</dbReference>
<organism evidence="3 4">
    <name type="scientific">Mesopusillimonas faecipullorum</name>
    <dbReference type="NCBI Taxonomy" id="2755040"/>
    <lineage>
        <taxon>Bacteria</taxon>
        <taxon>Pseudomonadati</taxon>
        <taxon>Pseudomonadota</taxon>
        <taxon>Betaproteobacteria</taxon>
        <taxon>Burkholderiales</taxon>
        <taxon>Alcaligenaceae</taxon>
        <taxon>Mesopusillimonas</taxon>
    </lineage>
</organism>
<reference evidence="3 4" key="1">
    <citation type="submission" date="2020-07" db="EMBL/GenBank/DDBJ databases">
        <title>Pusillimonas sp. nov., isolated from poultry manure in Taiwan.</title>
        <authorList>
            <person name="Lin S.-Y."/>
            <person name="Tang Y.-S."/>
            <person name="Young C.-C."/>
        </authorList>
    </citation>
    <scope>NUCLEOTIDE SEQUENCE [LARGE SCALE GENOMIC DNA]</scope>
    <source>
        <strain evidence="3 4">CC-YST705</strain>
    </source>
</reference>